<keyword evidence="2" id="KW-1185">Reference proteome</keyword>
<reference evidence="2" key="1">
    <citation type="submission" date="2019-11" db="EMBL/GenBank/DDBJ databases">
        <title>Genome sequence of Heliorestis convoluta strain HH, an alkaliphilic and minimalistic phototrophic bacterium from a soda lake in Egypt.</title>
        <authorList>
            <person name="Dewey E.D."/>
            <person name="Stokes L.M."/>
            <person name="Burchell B.M."/>
            <person name="Shaffer K.N."/>
            <person name="Huntington A.M."/>
            <person name="Baker J.M."/>
            <person name="Nadendla S."/>
            <person name="Giglio M.G."/>
            <person name="Touchman J.W."/>
            <person name="Blankenship R.E."/>
            <person name="Madigan M.T."/>
            <person name="Sattley W.M."/>
        </authorList>
    </citation>
    <scope>NUCLEOTIDE SEQUENCE [LARGE SCALE GENOMIC DNA]</scope>
    <source>
        <strain evidence="2">HH</strain>
    </source>
</reference>
<dbReference type="AlphaFoldDB" id="A0A5Q2N2Z3"/>
<accession>A0A5Q2N2Z3</accession>
<organism evidence="1 2">
    <name type="scientific">Heliorestis convoluta</name>
    <dbReference type="NCBI Taxonomy" id="356322"/>
    <lineage>
        <taxon>Bacteria</taxon>
        <taxon>Bacillati</taxon>
        <taxon>Bacillota</taxon>
        <taxon>Clostridia</taxon>
        <taxon>Eubacteriales</taxon>
        <taxon>Heliobacteriaceae</taxon>
        <taxon>Heliorestis</taxon>
    </lineage>
</organism>
<dbReference type="KEGG" id="hcv:FTV88_2558"/>
<sequence>MSRSFLIWKMFPLHTYACLFKREQKKTASLWLNQNIAVFS</sequence>
<gene>
    <name evidence="1" type="ORF">FTV88_2558</name>
</gene>
<protein>
    <submittedName>
        <fullName evidence="1">Uncharacterized protein</fullName>
    </submittedName>
</protein>
<name>A0A5Q2N2Z3_9FIRM</name>
<dbReference type="EMBL" id="CP045875">
    <property type="protein sequence ID" value="QGG48651.1"/>
    <property type="molecule type" value="Genomic_DNA"/>
</dbReference>
<evidence type="ECO:0000313" key="2">
    <source>
        <dbReference type="Proteomes" id="UP000366051"/>
    </source>
</evidence>
<evidence type="ECO:0000313" key="1">
    <source>
        <dbReference type="EMBL" id="QGG48651.1"/>
    </source>
</evidence>
<dbReference type="Proteomes" id="UP000366051">
    <property type="component" value="Chromosome"/>
</dbReference>
<proteinExistence type="predicted"/>